<dbReference type="InParanoid" id="A0A078AW05"/>
<feature type="transmembrane region" description="Helical" evidence="5">
    <location>
        <begin position="409"/>
        <end position="431"/>
    </location>
</feature>
<feature type="transmembrane region" description="Helical" evidence="5">
    <location>
        <begin position="116"/>
        <end position="134"/>
    </location>
</feature>
<evidence type="ECO:0000259" key="6">
    <source>
        <dbReference type="Pfam" id="PF01490"/>
    </source>
</evidence>
<evidence type="ECO:0000313" key="8">
    <source>
        <dbReference type="Proteomes" id="UP000039865"/>
    </source>
</evidence>
<comment type="subcellular location">
    <subcellularLocation>
        <location evidence="1">Membrane</location>
        <topology evidence="1">Multi-pass membrane protein</topology>
    </subcellularLocation>
</comment>
<feature type="transmembrane region" description="Helical" evidence="5">
    <location>
        <begin position="198"/>
        <end position="219"/>
    </location>
</feature>
<feature type="transmembrane region" description="Helical" evidence="5">
    <location>
        <begin position="283"/>
        <end position="301"/>
    </location>
</feature>
<keyword evidence="3 5" id="KW-1133">Transmembrane helix</keyword>
<evidence type="ECO:0000313" key="7">
    <source>
        <dbReference type="EMBL" id="CDW86645.1"/>
    </source>
</evidence>
<protein>
    <recommendedName>
        <fullName evidence="6">Amino acid transporter transmembrane domain-containing protein</fullName>
    </recommendedName>
</protein>
<feature type="domain" description="Amino acid transporter transmembrane" evidence="6">
    <location>
        <begin position="169"/>
        <end position="348"/>
    </location>
</feature>
<dbReference type="GO" id="GO:0015179">
    <property type="term" value="F:L-amino acid transmembrane transporter activity"/>
    <property type="evidence" value="ECO:0007669"/>
    <property type="project" value="TreeGrafter"/>
</dbReference>
<dbReference type="InterPro" id="IPR013057">
    <property type="entry name" value="AA_transpt_TM"/>
</dbReference>
<dbReference type="PANTHER" id="PTHR22950">
    <property type="entry name" value="AMINO ACID TRANSPORTER"/>
    <property type="match status" value="1"/>
</dbReference>
<evidence type="ECO:0000256" key="5">
    <source>
        <dbReference type="SAM" id="Phobius"/>
    </source>
</evidence>
<dbReference type="FunCoup" id="A0A078AW05">
    <property type="interactions" value="1"/>
</dbReference>
<evidence type="ECO:0000256" key="1">
    <source>
        <dbReference type="ARBA" id="ARBA00004141"/>
    </source>
</evidence>
<dbReference type="PANTHER" id="PTHR22950:SF702">
    <property type="entry name" value="AMINO ACID TRANSPORTER PROTEIN"/>
    <property type="match status" value="1"/>
</dbReference>
<dbReference type="AlphaFoldDB" id="A0A078AW05"/>
<reference evidence="7 8" key="1">
    <citation type="submission" date="2014-06" db="EMBL/GenBank/DDBJ databases">
        <authorList>
            <person name="Swart Estienne"/>
        </authorList>
    </citation>
    <scope>NUCLEOTIDE SEQUENCE [LARGE SCALE GENOMIC DNA]</scope>
    <source>
        <strain evidence="7 8">130c</strain>
    </source>
</reference>
<keyword evidence="8" id="KW-1185">Reference proteome</keyword>
<feature type="transmembrane region" description="Helical" evidence="5">
    <location>
        <begin position="243"/>
        <end position="263"/>
    </location>
</feature>
<name>A0A078AW05_STYLE</name>
<dbReference type="OrthoDB" id="438545at2759"/>
<gene>
    <name evidence="7" type="primary">Contig19435.g20606</name>
    <name evidence="7" type="ORF">STYLEM_15742</name>
</gene>
<dbReference type="Proteomes" id="UP000039865">
    <property type="component" value="Unassembled WGS sequence"/>
</dbReference>
<evidence type="ECO:0000256" key="2">
    <source>
        <dbReference type="ARBA" id="ARBA00022692"/>
    </source>
</evidence>
<dbReference type="GO" id="GO:0016020">
    <property type="term" value="C:membrane"/>
    <property type="evidence" value="ECO:0007669"/>
    <property type="project" value="UniProtKB-SubCell"/>
</dbReference>
<keyword evidence="4 5" id="KW-0472">Membrane</keyword>
<evidence type="ECO:0000256" key="4">
    <source>
        <dbReference type="ARBA" id="ARBA00023136"/>
    </source>
</evidence>
<organism evidence="7 8">
    <name type="scientific">Stylonychia lemnae</name>
    <name type="common">Ciliate</name>
    <dbReference type="NCBI Taxonomy" id="5949"/>
    <lineage>
        <taxon>Eukaryota</taxon>
        <taxon>Sar</taxon>
        <taxon>Alveolata</taxon>
        <taxon>Ciliophora</taxon>
        <taxon>Intramacronucleata</taxon>
        <taxon>Spirotrichea</taxon>
        <taxon>Stichotrichia</taxon>
        <taxon>Sporadotrichida</taxon>
        <taxon>Oxytrichidae</taxon>
        <taxon>Stylonychinae</taxon>
        <taxon>Stylonychia</taxon>
    </lineage>
</organism>
<dbReference type="EMBL" id="CCKQ01014848">
    <property type="protein sequence ID" value="CDW86645.1"/>
    <property type="molecule type" value="Genomic_DNA"/>
</dbReference>
<accession>A0A078AW05</accession>
<sequence>MAQSGKIADHEAKEYLIDDEITRDVEVDINKSRRITDQSNNMSSGRFGDDIGSPDIKIRAKDYPMSPFNASRRTAWQRTFGPMGQGSLRGSIFALCAVAIGAGVLSLPYVLKQNGWILGTILILIGALSGYFSMQMIIQRSIDTGFTKLFVICCNNFGLSTDITGSPDHGITLFKSLQTVITTVCFIFPLSMAKSMSALRYISIVSIGSILYTLIVMLAELPEYASYYFNRDQFIYFDINKNFFQGCSITFFSFTCQASILPIYSELVNPNERRMMKVIGRSLIIDCIFYCAIALVGYFSTYQATTDLVIARSLPGVNHDYAMTISCIAVILVVLVSSPANYFPFKNTINFMITGTSDVSNKIALSITGGFSSVNMCYLVPRNFFICKDSSVICYVKLGKERWYQGRNLGYVIFFMILSLIGYTSVVLTVIDIAQGNS</sequence>
<proteinExistence type="predicted"/>
<feature type="transmembrane region" description="Helical" evidence="5">
    <location>
        <begin position="92"/>
        <end position="110"/>
    </location>
</feature>
<feature type="domain" description="Amino acid transporter transmembrane" evidence="6">
    <location>
        <begin position="85"/>
        <end position="139"/>
    </location>
</feature>
<evidence type="ECO:0000256" key="3">
    <source>
        <dbReference type="ARBA" id="ARBA00022989"/>
    </source>
</evidence>
<keyword evidence="2 5" id="KW-0812">Transmembrane</keyword>
<feature type="transmembrane region" description="Helical" evidence="5">
    <location>
        <begin position="321"/>
        <end position="343"/>
    </location>
</feature>
<dbReference type="Pfam" id="PF01490">
    <property type="entry name" value="Aa_trans"/>
    <property type="match status" value="2"/>
</dbReference>